<evidence type="ECO:0000313" key="3">
    <source>
        <dbReference type="Proteomes" id="UP000603912"/>
    </source>
</evidence>
<dbReference type="Pfam" id="PF01936">
    <property type="entry name" value="NYN"/>
    <property type="match status" value="1"/>
</dbReference>
<feature type="domain" description="NYN" evidence="1">
    <location>
        <begin position="118"/>
        <end position="183"/>
    </location>
</feature>
<dbReference type="GO" id="GO:0004540">
    <property type="term" value="F:RNA nuclease activity"/>
    <property type="evidence" value="ECO:0007669"/>
    <property type="project" value="InterPro"/>
</dbReference>
<reference evidence="2" key="2">
    <citation type="submission" date="2020-09" db="EMBL/GenBank/DDBJ databases">
        <authorList>
            <person name="Sun Q."/>
            <person name="Zhou Y."/>
        </authorList>
    </citation>
    <scope>NUCLEOTIDE SEQUENCE</scope>
    <source>
        <strain evidence="2">CGMCC 1.12214</strain>
    </source>
</reference>
<sequence>MKTIVLIDGGHLRVLARQAGLIYDADLIEAVGLGCVDRAEALIRIQYYDCVPFNGVVRLPVTGVERDFAGTDRWLYDLSERDYMMVRLGTLKFRGFKPRALPLAPGLTDDDFRPDFEQRGLDLRIGLDIADIVSQRSAERLIWVTGDPGLAPAFEHARQRGLQVIVVTFPGQRVPPELLWAADVNRRMEWPAN</sequence>
<dbReference type="InterPro" id="IPR021139">
    <property type="entry name" value="NYN"/>
</dbReference>
<evidence type="ECO:0000259" key="1">
    <source>
        <dbReference type="Pfam" id="PF01936"/>
    </source>
</evidence>
<reference evidence="2" key="1">
    <citation type="journal article" date="2014" name="Int. J. Syst. Evol. Microbiol.">
        <title>Complete genome sequence of Corynebacterium casei LMG S-19264T (=DSM 44701T), isolated from a smear-ripened cheese.</title>
        <authorList>
            <consortium name="US DOE Joint Genome Institute (JGI-PGF)"/>
            <person name="Walter F."/>
            <person name="Albersmeier A."/>
            <person name="Kalinowski J."/>
            <person name="Ruckert C."/>
        </authorList>
    </citation>
    <scope>NUCLEOTIDE SEQUENCE</scope>
    <source>
        <strain evidence="2">CGMCC 1.12214</strain>
    </source>
</reference>
<dbReference type="RefSeq" id="WP_188520258.1">
    <property type="nucleotide sequence ID" value="NZ_BMES01000003.1"/>
</dbReference>
<proteinExistence type="predicted"/>
<organism evidence="2 3">
    <name type="scientific">Alsobacter metallidurans</name>
    <dbReference type="NCBI Taxonomy" id="340221"/>
    <lineage>
        <taxon>Bacteria</taxon>
        <taxon>Pseudomonadati</taxon>
        <taxon>Pseudomonadota</taxon>
        <taxon>Alphaproteobacteria</taxon>
        <taxon>Hyphomicrobiales</taxon>
        <taxon>Alsobacteraceae</taxon>
        <taxon>Alsobacter</taxon>
    </lineage>
</organism>
<accession>A0A917IB77</accession>
<dbReference type="Proteomes" id="UP000603912">
    <property type="component" value="Unassembled WGS sequence"/>
</dbReference>
<comment type="caution">
    <text evidence="2">The sequence shown here is derived from an EMBL/GenBank/DDBJ whole genome shotgun (WGS) entry which is preliminary data.</text>
</comment>
<name>A0A917IB77_9HYPH</name>
<dbReference type="AlphaFoldDB" id="A0A917IB77"/>
<dbReference type="EMBL" id="BMES01000003">
    <property type="protein sequence ID" value="GGH34110.1"/>
    <property type="molecule type" value="Genomic_DNA"/>
</dbReference>
<keyword evidence="3" id="KW-1185">Reference proteome</keyword>
<protein>
    <recommendedName>
        <fullName evidence="1">NYN domain-containing protein</fullName>
    </recommendedName>
</protein>
<evidence type="ECO:0000313" key="2">
    <source>
        <dbReference type="EMBL" id="GGH34110.1"/>
    </source>
</evidence>
<dbReference type="Gene3D" id="3.40.50.1010">
    <property type="entry name" value="5'-nuclease"/>
    <property type="match status" value="1"/>
</dbReference>
<gene>
    <name evidence="2" type="ORF">GCM10007036_47280</name>
</gene>